<organism evidence="1 2">
    <name type="scientific">Streptomyces agglomeratus</name>
    <dbReference type="NCBI Taxonomy" id="285458"/>
    <lineage>
        <taxon>Bacteria</taxon>
        <taxon>Bacillati</taxon>
        <taxon>Actinomycetota</taxon>
        <taxon>Actinomycetes</taxon>
        <taxon>Kitasatosporales</taxon>
        <taxon>Streptomycetaceae</taxon>
        <taxon>Streptomyces</taxon>
    </lineage>
</organism>
<dbReference type="Pfam" id="PF02962">
    <property type="entry name" value="CHMI"/>
    <property type="match status" value="1"/>
</dbReference>
<dbReference type="GO" id="GO:0008704">
    <property type="term" value="F:5-carboxymethyl-2-hydroxymuconate delta-isomerase activity"/>
    <property type="evidence" value="ECO:0007669"/>
    <property type="project" value="InterPro"/>
</dbReference>
<dbReference type="Gene3D" id="3.30.429.10">
    <property type="entry name" value="Macrophage Migration Inhibitory Factor"/>
    <property type="match status" value="1"/>
</dbReference>
<dbReference type="OrthoDB" id="7203947at2"/>
<keyword evidence="1" id="KW-0413">Isomerase</keyword>
<accession>A0A1E5PCB0</accession>
<dbReference type="AlphaFoldDB" id="A0A1E5PCB0"/>
<dbReference type="Proteomes" id="UP000095759">
    <property type="component" value="Unassembled WGS sequence"/>
</dbReference>
<sequence length="117" mass="12637">MPQITVDYSDSLADAFDRRGFALALHPLVADIVDTRLAACKTRFRRTDDTVVADEATGHALVHIGIALLPGRTPEVKAKLSAAALDLVAQYVRPADGTAEPHLSAEVRDLEASYVKR</sequence>
<dbReference type="InterPro" id="IPR014347">
    <property type="entry name" value="Tautomerase/MIF_sf"/>
</dbReference>
<proteinExistence type="predicted"/>
<evidence type="ECO:0000313" key="1">
    <source>
        <dbReference type="EMBL" id="OEJ27168.1"/>
    </source>
</evidence>
<evidence type="ECO:0000313" key="2">
    <source>
        <dbReference type="Proteomes" id="UP000095759"/>
    </source>
</evidence>
<dbReference type="PANTHER" id="PTHR37950">
    <property type="entry name" value="4-HYDROXYPHENYLACETATE CATABOLISM PROTEIN"/>
    <property type="match status" value="1"/>
</dbReference>
<dbReference type="EMBL" id="MEHJ01000001">
    <property type="protein sequence ID" value="OEJ27168.1"/>
    <property type="molecule type" value="Genomic_DNA"/>
</dbReference>
<dbReference type="InterPro" id="IPR004220">
    <property type="entry name" value="5-COMe_2-OHmuconate_Isoase"/>
</dbReference>
<dbReference type="RefSeq" id="WP_069935369.1">
    <property type="nucleotide sequence ID" value="NZ_MEHJ01000001.1"/>
</dbReference>
<reference evidence="1 2" key="1">
    <citation type="submission" date="2016-08" db="EMBL/GenBank/DDBJ databases">
        <title>Complete genome sequence of Streptomyces agglomeratus strain 6-3-2, a novel anti-MRSA actinomycete isolated from Wuli of Tebit, China.</title>
        <authorList>
            <person name="Chen X."/>
        </authorList>
    </citation>
    <scope>NUCLEOTIDE SEQUENCE [LARGE SCALE GENOMIC DNA]</scope>
    <source>
        <strain evidence="1 2">6-3-2</strain>
    </source>
</reference>
<dbReference type="SUPFAM" id="SSF55331">
    <property type="entry name" value="Tautomerase/MIF"/>
    <property type="match status" value="1"/>
</dbReference>
<protein>
    <submittedName>
        <fullName evidence="1">Isomerase</fullName>
    </submittedName>
</protein>
<dbReference type="STRING" id="285458.BGM19_12405"/>
<comment type="caution">
    <text evidence="1">The sequence shown here is derived from an EMBL/GenBank/DDBJ whole genome shotgun (WGS) entry which is preliminary data.</text>
</comment>
<name>A0A1E5PCB0_9ACTN</name>
<keyword evidence="2" id="KW-1185">Reference proteome</keyword>
<dbReference type="PANTHER" id="PTHR37950:SF1">
    <property type="entry name" value="4-HYDROXYPHENYLACETATE CATABOLISM PROTEIN"/>
    <property type="match status" value="1"/>
</dbReference>
<gene>
    <name evidence="1" type="ORF">AS594_24520</name>
</gene>